<dbReference type="InterPro" id="IPR039421">
    <property type="entry name" value="Type_1_exporter"/>
</dbReference>
<name>A0A915Q6F8_9BILA</name>
<dbReference type="WBParaSite" id="sdigi.contig7.g874.t1">
    <property type="protein sequence ID" value="sdigi.contig7.g874.t1"/>
    <property type="gene ID" value="sdigi.contig7.g874"/>
</dbReference>
<dbReference type="Proteomes" id="UP000887581">
    <property type="component" value="Unplaced"/>
</dbReference>
<dbReference type="InterPro" id="IPR011527">
    <property type="entry name" value="ABC1_TM_dom"/>
</dbReference>
<keyword evidence="2 6" id="KW-0812">Transmembrane</keyword>
<evidence type="ECO:0000259" key="7">
    <source>
        <dbReference type="Pfam" id="PF00664"/>
    </source>
</evidence>
<evidence type="ECO:0000256" key="6">
    <source>
        <dbReference type="SAM" id="Phobius"/>
    </source>
</evidence>
<keyword evidence="3 6" id="KW-1133">Transmembrane helix</keyword>
<organism evidence="8 9">
    <name type="scientific">Setaria digitata</name>
    <dbReference type="NCBI Taxonomy" id="48799"/>
    <lineage>
        <taxon>Eukaryota</taxon>
        <taxon>Metazoa</taxon>
        <taxon>Ecdysozoa</taxon>
        <taxon>Nematoda</taxon>
        <taxon>Chromadorea</taxon>
        <taxon>Rhabditida</taxon>
        <taxon>Spirurina</taxon>
        <taxon>Spiruromorpha</taxon>
        <taxon>Filarioidea</taxon>
        <taxon>Setariidae</taxon>
        <taxon>Setaria</taxon>
    </lineage>
</organism>
<feature type="transmembrane region" description="Helical" evidence="6">
    <location>
        <begin position="309"/>
        <end position="328"/>
    </location>
</feature>
<evidence type="ECO:0000313" key="8">
    <source>
        <dbReference type="Proteomes" id="UP000887581"/>
    </source>
</evidence>
<dbReference type="PANTHER" id="PTHR43394">
    <property type="entry name" value="ATP-DEPENDENT PERMEASE MDL1, MITOCHONDRIAL"/>
    <property type="match status" value="1"/>
</dbReference>
<dbReference type="AlphaFoldDB" id="A0A915Q6F8"/>
<reference evidence="9" key="1">
    <citation type="submission" date="2022-11" db="UniProtKB">
        <authorList>
            <consortium name="WormBaseParasite"/>
        </authorList>
    </citation>
    <scope>IDENTIFICATION</scope>
</reference>
<evidence type="ECO:0000313" key="9">
    <source>
        <dbReference type="WBParaSite" id="sdigi.contig7.g874.t1"/>
    </source>
</evidence>
<dbReference type="Pfam" id="PF00664">
    <property type="entry name" value="ABC_membrane"/>
    <property type="match status" value="1"/>
</dbReference>
<dbReference type="Gene3D" id="1.20.1560.10">
    <property type="entry name" value="ABC transporter type 1, transmembrane domain"/>
    <property type="match status" value="2"/>
</dbReference>
<comment type="subcellular location">
    <subcellularLocation>
        <location evidence="1">Membrane</location>
        <topology evidence="1">Multi-pass membrane protein</topology>
    </subcellularLocation>
</comment>
<evidence type="ECO:0000256" key="3">
    <source>
        <dbReference type="ARBA" id="ARBA00022989"/>
    </source>
</evidence>
<dbReference type="GO" id="GO:0015421">
    <property type="term" value="F:ABC-type oligopeptide transporter activity"/>
    <property type="evidence" value="ECO:0007669"/>
    <property type="project" value="TreeGrafter"/>
</dbReference>
<evidence type="ECO:0000256" key="2">
    <source>
        <dbReference type="ARBA" id="ARBA00022692"/>
    </source>
</evidence>
<accession>A0A915Q6F8</accession>
<dbReference type="GO" id="GO:0016020">
    <property type="term" value="C:membrane"/>
    <property type="evidence" value="ECO:0007669"/>
    <property type="project" value="UniProtKB-SubCell"/>
</dbReference>
<feature type="transmembrane region" description="Helical" evidence="6">
    <location>
        <begin position="128"/>
        <end position="156"/>
    </location>
</feature>
<dbReference type="PANTHER" id="PTHR43394:SF1">
    <property type="entry name" value="ATP-BINDING CASSETTE SUB-FAMILY B MEMBER 10, MITOCHONDRIAL"/>
    <property type="match status" value="1"/>
</dbReference>
<sequence>MTRNGRNGQHFDPSSTERKMPIQTVPEMSDRQHVAVTDINNTEKINFHDGYMMGSGSEKQKISSWFLKRKVFLEMMCDTKSSSNIFLIGLLFAVLSGCSISLTVIFLGRIKDILLTDEPTAASFRTGIYEQIIVLTFLIAFTGVTHFGMHLSTTVLGDRIRIHLKRCYDGIHNQKQLDEEVVKEIIENVNLMEKGSESFGMQCRNIATVILSLIICFYYEARLSLAILSAVPLVIILDIFSRRLSKKANVLLSNKFFQTVQMEKELLLLKNPTDNIAKDECLMRLSANMRSCTRQAIFRQVWKSSQHGILSFMLFTLVGCGLLYGGYLLRINPMVKKGDIFIVVLSMTLIIGSISTTAKYCSVIKKGAHAAIYIKNHRQFDHGFMLTQNGNQRNSVNGITTTLISRPGIKNSAVFPKQNLIISFISGTRSVLRNYHNHKLFLLIGFALAIARGFEQAAYNLIMEQVFTALLGDSPNIKVLTLCAIQFSAIGFAAFISGTASTALVTVASEHMAVSFRVILARHLLKITDKEPLSKSEINSLVNDNLSLTVRAKSLYYPKLSELLTRITSITTNIIIGFIFSWEECNFHIYCKSRYCTAAKSLPESLQIMACSASNIRLYAL</sequence>
<feature type="domain" description="ABC transmembrane type-1" evidence="7">
    <location>
        <begin position="87"/>
        <end position="253"/>
    </location>
</feature>
<evidence type="ECO:0000256" key="4">
    <source>
        <dbReference type="ARBA" id="ARBA00023136"/>
    </source>
</evidence>
<feature type="transmembrane region" description="Helical" evidence="6">
    <location>
        <begin position="340"/>
        <end position="358"/>
    </location>
</feature>
<keyword evidence="8" id="KW-1185">Reference proteome</keyword>
<evidence type="ECO:0000256" key="1">
    <source>
        <dbReference type="ARBA" id="ARBA00004141"/>
    </source>
</evidence>
<evidence type="ECO:0000256" key="5">
    <source>
        <dbReference type="SAM" id="MobiDB-lite"/>
    </source>
</evidence>
<dbReference type="SUPFAM" id="SSF90123">
    <property type="entry name" value="ABC transporter transmembrane region"/>
    <property type="match status" value="2"/>
</dbReference>
<feature type="transmembrane region" description="Helical" evidence="6">
    <location>
        <begin position="440"/>
        <end position="459"/>
    </location>
</feature>
<dbReference type="InterPro" id="IPR036640">
    <property type="entry name" value="ABC1_TM_sf"/>
</dbReference>
<feature type="transmembrane region" description="Helical" evidence="6">
    <location>
        <begin position="85"/>
        <end position="108"/>
    </location>
</feature>
<protein>
    <submittedName>
        <fullName evidence="9">ABC transmembrane type-1 domain-containing protein</fullName>
    </submittedName>
</protein>
<keyword evidence="4 6" id="KW-0472">Membrane</keyword>
<dbReference type="GO" id="GO:0005524">
    <property type="term" value="F:ATP binding"/>
    <property type="evidence" value="ECO:0007669"/>
    <property type="project" value="InterPro"/>
</dbReference>
<feature type="region of interest" description="Disordered" evidence="5">
    <location>
        <begin position="1"/>
        <end position="20"/>
    </location>
</feature>
<proteinExistence type="predicted"/>
<feature type="transmembrane region" description="Helical" evidence="6">
    <location>
        <begin position="479"/>
        <end position="507"/>
    </location>
</feature>